<dbReference type="GO" id="GO:0016799">
    <property type="term" value="F:hydrolase activity, hydrolyzing N-glycosyl compounds"/>
    <property type="evidence" value="ECO:0007669"/>
    <property type="project" value="InterPro"/>
</dbReference>
<dbReference type="InterPro" id="IPR036452">
    <property type="entry name" value="Ribo_hydro-like"/>
</dbReference>
<accession>H5XV89</accession>
<dbReference type="InterPro" id="IPR052775">
    <property type="entry name" value="IUN_hydrolase"/>
</dbReference>
<evidence type="ECO:0000313" key="2">
    <source>
        <dbReference type="EMBL" id="EHQ89687.1"/>
    </source>
</evidence>
<dbReference type="STRING" id="768710.DesyoDRAFT_2621"/>
<name>H5XV89_9FIRM</name>
<dbReference type="SUPFAM" id="SSF53590">
    <property type="entry name" value="Nucleoside hydrolase"/>
    <property type="match status" value="1"/>
</dbReference>
<dbReference type="Proteomes" id="UP000005104">
    <property type="component" value="Chromosome"/>
</dbReference>
<dbReference type="Pfam" id="PF01156">
    <property type="entry name" value="IU_nuc_hydro"/>
    <property type="match status" value="1"/>
</dbReference>
<reference evidence="2 3" key="1">
    <citation type="submission" date="2011-11" db="EMBL/GenBank/DDBJ databases">
        <title>The Noncontiguous Finished genome of Desulfosporosinus youngiae DSM 17734.</title>
        <authorList>
            <consortium name="US DOE Joint Genome Institute (JGI-PGF)"/>
            <person name="Lucas S."/>
            <person name="Han J."/>
            <person name="Lapidus A."/>
            <person name="Cheng J.-F."/>
            <person name="Goodwin L."/>
            <person name="Pitluck S."/>
            <person name="Peters L."/>
            <person name="Ovchinnikova G."/>
            <person name="Lu M."/>
            <person name="Land M.L."/>
            <person name="Hauser L."/>
            <person name="Pester M."/>
            <person name="Spring S."/>
            <person name="Ollivier B."/>
            <person name="Rattei T."/>
            <person name="Klenk H.-P."/>
            <person name="Wagner M."/>
            <person name="Loy A."/>
            <person name="Woyke T.J."/>
        </authorList>
    </citation>
    <scope>NUCLEOTIDE SEQUENCE [LARGE SCALE GENOMIC DNA]</scope>
    <source>
        <strain evidence="2 3">DSM 17734</strain>
    </source>
</reference>
<evidence type="ECO:0000313" key="3">
    <source>
        <dbReference type="Proteomes" id="UP000005104"/>
    </source>
</evidence>
<feature type="domain" description="Inosine/uridine-preferring nucleoside hydrolase" evidence="1">
    <location>
        <begin position="5"/>
        <end position="254"/>
    </location>
</feature>
<dbReference type="HOGENOM" id="CLU_036838_5_0_9"/>
<gene>
    <name evidence="2" type="ORF">DesyoDRAFT_2621</name>
</gene>
<dbReference type="eggNOG" id="COG1957">
    <property type="taxonomic scope" value="Bacteria"/>
</dbReference>
<organism evidence="2 3">
    <name type="scientific">Desulfosporosinus youngiae DSM 17734</name>
    <dbReference type="NCBI Taxonomy" id="768710"/>
    <lineage>
        <taxon>Bacteria</taxon>
        <taxon>Bacillati</taxon>
        <taxon>Bacillota</taxon>
        <taxon>Clostridia</taxon>
        <taxon>Eubacteriales</taxon>
        <taxon>Desulfitobacteriaceae</taxon>
        <taxon>Desulfosporosinus</taxon>
    </lineage>
</organism>
<dbReference type="EMBL" id="CM001441">
    <property type="protein sequence ID" value="EHQ89687.1"/>
    <property type="molecule type" value="Genomic_DNA"/>
</dbReference>
<dbReference type="PANTHER" id="PTHR46190:SF1">
    <property type="entry name" value="SI:CH211-201H21.5"/>
    <property type="match status" value="1"/>
</dbReference>
<sequence length="302" mass="34075">MTEKIIFDCDNTMGVAGCDVDDGLALLYLLGKEHIDLCGVTTTYGNSDLNTVYQNTLTMLKEIGKPDIPLLKGCEDKHHYQSEATDFLVESVNSNPGRITILATGSLTNLYAAYRSDPSFLAKVKRIVVMGGTTEPLIINGRPLNELNFSCDSLATETVLKLGNNVSVITGNTCLDAFFPKEAFFARLSSENKPIARYLLKKTSYWFKYMMFLFNLDGFYNWDVVAAAYVANPTLFEDRIFSFNLRLAELEHGELTLEDPPNDSLHYSLNLPRIQIQHELIEDIYNTWLSLDLKFSSPKLYR</sequence>
<dbReference type="RefSeq" id="WP_007783606.1">
    <property type="nucleotide sequence ID" value="NZ_CM001441.1"/>
</dbReference>
<dbReference type="AlphaFoldDB" id="H5XV89"/>
<dbReference type="PANTHER" id="PTHR46190">
    <property type="entry name" value="SI:CH211-201H21.5-RELATED"/>
    <property type="match status" value="1"/>
</dbReference>
<keyword evidence="2" id="KW-0378">Hydrolase</keyword>
<dbReference type="OrthoDB" id="9797882at2"/>
<protein>
    <submittedName>
        <fullName evidence="2">Inosine-uridine nucleoside N-ribohydrolase</fullName>
    </submittedName>
</protein>
<dbReference type="InterPro" id="IPR001910">
    <property type="entry name" value="Inosine/uridine_hydrolase_dom"/>
</dbReference>
<evidence type="ECO:0000259" key="1">
    <source>
        <dbReference type="Pfam" id="PF01156"/>
    </source>
</evidence>
<keyword evidence="3" id="KW-1185">Reference proteome</keyword>
<proteinExistence type="predicted"/>
<dbReference type="Gene3D" id="3.90.245.10">
    <property type="entry name" value="Ribonucleoside hydrolase-like"/>
    <property type="match status" value="1"/>
</dbReference>